<feature type="non-terminal residue" evidence="2">
    <location>
        <position position="448"/>
    </location>
</feature>
<dbReference type="Pfam" id="PF22951">
    <property type="entry name" value="3HBD"/>
    <property type="match status" value="1"/>
</dbReference>
<evidence type="ECO:0000259" key="1">
    <source>
        <dbReference type="Pfam" id="PF22951"/>
    </source>
</evidence>
<name>A0A1B6MB93_9HEMI</name>
<evidence type="ECO:0000313" key="2">
    <source>
        <dbReference type="EMBL" id="JAT33144.1"/>
    </source>
</evidence>
<feature type="domain" description="YEATS" evidence="1">
    <location>
        <begin position="270"/>
        <end position="364"/>
    </location>
</feature>
<proteinExistence type="predicted"/>
<gene>
    <name evidence="2" type="ORF">g.2206</name>
</gene>
<feature type="non-terminal residue" evidence="2">
    <location>
        <position position="1"/>
    </location>
</feature>
<accession>A0A1B6MB93</accession>
<reference evidence="2" key="1">
    <citation type="submission" date="2015-11" db="EMBL/GenBank/DDBJ databases">
        <title>De novo transcriptome assembly of four potential Pierce s Disease insect vectors from Arizona vineyards.</title>
        <authorList>
            <person name="Tassone E.E."/>
        </authorList>
    </citation>
    <scope>NUCLEOTIDE SEQUENCE</scope>
</reference>
<organism evidence="2">
    <name type="scientific">Graphocephala atropunctata</name>
    <dbReference type="NCBI Taxonomy" id="36148"/>
    <lineage>
        <taxon>Eukaryota</taxon>
        <taxon>Metazoa</taxon>
        <taxon>Ecdysozoa</taxon>
        <taxon>Arthropoda</taxon>
        <taxon>Hexapoda</taxon>
        <taxon>Insecta</taxon>
        <taxon>Pterygota</taxon>
        <taxon>Neoptera</taxon>
        <taxon>Paraneoptera</taxon>
        <taxon>Hemiptera</taxon>
        <taxon>Auchenorrhyncha</taxon>
        <taxon>Membracoidea</taxon>
        <taxon>Cicadellidae</taxon>
        <taxon>Cicadellinae</taxon>
        <taxon>Cicadellini</taxon>
        <taxon>Graphocephala</taxon>
    </lineage>
</organism>
<dbReference type="EMBL" id="GEBQ01006833">
    <property type="protein sequence ID" value="JAT33144.1"/>
    <property type="molecule type" value="Transcribed_RNA"/>
</dbReference>
<dbReference type="InterPro" id="IPR055127">
    <property type="entry name" value="YEATS2_3HBD"/>
</dbReference>
<protein>
    <recommendedName>
        <fullName evidence="1">YEATS domain-containing protein</fullName>
    </recommendedName>
</protein>
<sequence length="448" mass="50926">IMKTDEKSPCTQASTSPLGCILNTDDRSLCTQATTSIQNCIIKQDEKSPCLQATSSSQSFKTDEKSSNVKPTNFNHFFNSKLKAHNNCGLDIKKQVFETYAGKNTVKDTRLCEQATTSLSEHLNAPPILIYPSSITEPCTNMVCAPTSSFKNSWTIDQVSHVKSMRADTSSHPEILLDELIKIINFPEASAPVRTFIKSTRRAGETEHFQLENILSCNNVHGNLDHDPGFYLRERSVWKMDKERLESVMNQEILYYLEQLRLLVNTCQFADVPSAVRWLVRGLPLVHPDARLVSYRMVHPFCASTVETYCDWPFGKQASCQWARAKMVTRMMEALKARGVVIDEVWSTATVYKWAQQHGYSPTPHVIIGPDKSVNKYVRQLRTITPPYDVLEWMATVQADKKDKVEEVNVIKSRNEDTASRKRDQTEIVDVDSAVMCWKPWVRLLADH</sequence>
<dbReference type="AlphaFoldDB" id="A0A1B6MB93"/>